<gene>
    <name evidence="1" type="ORF">F5144DRAFT_579083</name>
</gene>
<dbReference type="EMBL" id="JAGIZQ010000005">
    <property type="protein sequence ID" value="KAH6628455.1"/>
    <property type="molecule type" value="Genomic_DNA"/>
</dbReference>
<accession>A0ACB7P3B5</accession>
<dbReference type="Proteomes" id="UP000724584">
    <property type="component" value="Unassembled WGS sequence"/>
</dbReference>
<comment type="caution">
    <text evidence="1">The sequence shown here is derived from an EMBL/GenBank/DDBJ whole genome shotgun (WGS) entry which is preliminary data.</text>
</comment>
<reference evidence="1 2" key="1">
    <citation type="journal article" date="2021" name="Nat. Commun.">
        <title>Genetic determinants of endophytism in the Arabidopsis root mycobiome.</title>
        <authorList>
            <person name="Mesny F."/>
            <person name="Miyauchi S."/>
            <person name="Thiergart T."/>
            <person name="Pickel B."/>
            <person name="Atanasova L."/>
            <person name="Karlsson M."/>
            <person name="Huettel B."/>
            <person name="Barry K.W."/>
            <person name="Haridas S."/>
            <person name="Chen C."/>
            <person name="Bauer D."/>
            <person name="Andreopoulos W."/>
            <person name="Pangilinan J."/>
            <person name="LaButti K."/>
            <person name="Riley R."/>
            <person name="Lipzen A."/>
            <person name="Clum A."/>
            <person name="Drula E."/>
            <person name="Henrissat B."/>
            <person name="Kohler A."/>
            <person name="Grigoriev I.V."/>
            <person name="Martin F.M."/>
            <person name="Hacquard S."/>
        </authorList>
    </citation>
    <scope>NUCLEOTIDE SEQUENCE [LARGE SCALE GENOMIC DNA]</scope>
    <source>
        <strain evidence="1 2">MPI-SDFR-AT-0079</strain>
    </source>
</reference>
<organism evidence="1 2">
    <name type="scientific">Chaetomium tenue</name>
    <dbReference type="NCBI Taxonomy" id="1854479"/>
    <lineage>
        <taxon>Eukaryota</taxon>
        <taxon>Fungi</taxon>
        <taxon>Dikarya</taxon>
        <taxon>Ascomycota</taxon>
        <taxon>Pezizomycotina</taxon>
        <taxon>Sordariomycetes</taxon>
        <taxon>Sordariomycetidae</taxon>
        <taxon>Sordariales</taxon>
        <taxon>Chaetomiaceae</taxon>
        <taxon>Chaetomium</taxon>
    </lineage>
</organism>
<protein>
    <submittedName>
        <fullName evidence="1">Uncharacterized protein</fullName>
    </submittedName>
</protein>
<keyword evidence="2" id="KW-1185">Reference proteome</keyword>
<evidence type="ECO:0000313" key="1">
    <source>
        <dbReference type="EMBL" id="KAH6628455.1"/>
    </source>
</evidence>
<sequence>MGMGWWCRMMCGCWGVMHSRLWCETGADDSCYFLVLVLFFYPCSFLTPFYRKPWWLLLITSFLSLGGGVPYVGISIAWDERCQYQDWGGAVGGKGRVRCSRSFKVFLCSPIFSQSFSRSSLFTILAHHGPLGGRTHHQSFSYVGKGGKQENRHEFVTNMLGAWDGSRDH</sequence>
<proteinExistence type="predicted"/>
<evidence type="ECO:0000313" key="2">
    <source>
        <dbReference type="Proteomes" id="UP000724584"/>
    </source>
</evidence>
<name>A0ACB7P3B5_9PEZI</name>